<dbReference type="RefSeq" id="WP_141278568.1">
    <property type="nucleotide sequence ID" value="NZ_BAAARZ010000019.1"/>
</dbReference>
<dbReference type="EMBL" id="BJNG01000017">
    <property type="protein sequence ID" value="GEC20021.1"/>
    <property type="molecule type" value="Genomic_DNA"/>
</dbReference>
<gene>
    <name evidence="2" type="ORF">PHY01_23040</name>
</gene>
<comment type="caution">
    <text evidence="2">The sequence shown here is derived from an EMBL/GenBank/DDBJ whole genome shotgun (WGS) entry which is preliminary data.</text>
</comment>
<sequence>MAADDALLLAVEHVRDRITVVRVAGDLTGCAVGRLARLLDRCTAPPSGVVRRRHLVVDLGDVRSFSVAGLQVVRRAAQVCAHASMTLHVTGVASRIGVLPADVGVMLADLGGPDSLEEAVDALSALPAPAPRPVVDARMVPAPRHVRRRRRADLVAEG</sequence>
<dbReference type="InterPro" id="IPR036513">
    <property type="entry name" value="STAS_dom_sf"/>
</dbReference>
<dbReference type="Pfam" id="PF01740">
    <property type="entry name" value="STAS"/>
    <property type="match status" value="1"/>
</dbReference>
<dbReference type="Gene3D" id="3.30.750.24">
    <property type="entry name" value="STAS domain"/>
    <property type="match status" value="1"/>
</dbReference>
<reference evidence="2 3" key="1">
    <citation type="submission" date="2019-06" db="EMBL/GenBank/DDBJ databases">
        <title>Whole genome shotgun sequence of Pseudonocardia hydrocarbonoxydans NBRC 14498.</title>
        <authorList>
            <person name="Hosoyama A."/>
            <person name="Uohara A."/>
            <person name="Ohji S."/>
            <person name="Ichikawa N."/>
        </authorList>
    </citation>
    <scope>NUCLEOTIDE SEQUENCE [LARGE SCALE GENOMIC DNA]</scope>
    <source>
        <strain evidence="2 3">NBRC 14498</strain>
    </source>
</reference>
<accession>A0A4Y3WP28</accession>
<dbReference type="Proteomes" id="UP000320338">
    <property type="component" value="Unassembled WGS sequence"/>
</dbReference>
<dbReference type="OrthoDB" id="4735650at2"/>
<organism evidence="2 3">
    <name type="scientific">Pseudonocardia hydrocarbonoxydans</name>
    <dbReference type="NCBI Taxonomy" id="76726"/>
    <lineage>
        <taxon>Bacteria</taxon>
        <taxon>Bacillati</taxon>
        <taxon>Actinomycetota</taxon>
        <taxon>Actinomycetes</taxon>
        <taxon>Pseudonocardiales</taxon>
        <taxon>Pseudonocardiaceae</taxon>
        <taxon>Pseudonocardia</taxon>
    </lineage>
</organism>
<evidence type="ECO:0000259" key="1">
    <source>
        <dbReference type="PROSITE" id="PS50801"/>
    </source>
</evidence>
<name>A0A4Y3WP28_9PSEU</name>
<dbReference type="InterPro" id="IPR002645">
    <property type="entry name" value="STAS_dom"/>
</dbReference>
<protein>
    <recommendedName>
        <fullName evidence="1">STAS domain-containing protein</fullName>
    </recommendedName>
</protein>
<dbReference type="PROSITE" id="PS50801">
    <property type="entry name" value="STAS"/>
    <property type="match status" value="1"/>
</dbReference>
<evidence type="ECO:0000313" key="2">
    <source>
        <dbReference type="EMBL" id="GEC20021.1"/>
    </source>
</evidence>
<evidence type="ECO:0000313" key="3">
    <source>
        <dbReference type="Proteomes" id="UP000320338"/>
    </source>
</evidence>
<dbReference type="AlphaFoldDB" id="A0A4Y3WP28"/>
<proteinExistence type="predicted"/>
<dbReference type="SUPFAM" id="SSF52091">
    <property type="entry name" value="SpoIIaa-like"/>
    <property type="match status" value="1"/>
</dbReference>
<feature type="domain" description="STAS" evidence="1">
    <location>
        <begin position="18"/>
        <end position="123"/>
    </location>
</feature>
<keyword evidence="3" id="KW-1185">Reference proteome</keyword>